<dbReference type="FunFam" id="1.10.10.10:FF:000322">
    <property type="entry name" value="Probable disease resistance protein At1g63360"/>
    <property type="match status" value="1"/>
</dbReference>
<evidence type="ECO:0000256" key="3">
    <source>
        <dbReference type="ARBA" id="ARBA00022821"/>
    </source>
</evidence>
<proteinExistence type="inferred from homology"/>
<reference evidence="7 8" key="1">
    <citation type="journal article" date="2018" name="Science">
        <title>The opium poppy genome and morphinan production.</title>
        <authorList>
            <person name="Guo L."/>
            <person name="Winzer T."/>
            <person name="Yang X."/>
            <person name="Li Y."/>
            <person name="Ning Z."/>
            <person name="He Z."/>
            <person name="Teodor R."/>
            <person name="Lu Y."/>
            <person name="Bowser T.A."/>
            <person name="Graham I.A."/>
            <person name="Ye K."/>
        </authorList>
    </citation>
    <scope>NUCLEOTIDE SEQUENCE [LARGE SCALE GENOMIC DNA]</scope>
    <source>
        <strain evidence="8">cv. HN1</strain>
        <tissue evidence="7">Leaves</tissue>
    </source>
</reference>
<name>A0A4Y7L7S6_PAPSO</name>
<dbReference type="InterPro" id="IPR001611">
    <property type="entry name" value="Leu-rich_rpt"/>
</dbReference>
<dbReference type="OMA" id="SHECGDL"/>
<dbReference type="Proteomes" id="UP000316621">
    <property type="component" value="Chromosome 10"/>
</dbReference>
<dbReference type="Gene3D" id="1.10.10.10">
    <property type="entry name" value="Winged helix-like DNA-binding domain superfamily/Winged helix DNA-binding domain"/>
    <property type="match status" value="1"/>
</dbReference>
<keyword evidence="5" id="KW-0175">Coiled coil</keyword>
<comment type="similarity">
    <text evidence="1">Belongs to the disease resistance NB-LRR family.</text>
</comment>
<dbReference type="SUPFAM" id="SSF52540">
    <property type="entry name" value="P-loop containing nucleoside triphosphate hydrolases"/>
    <property type="match status" value="1"/>
</dbReference>
<dbReference type="InterPro" id="IPR036388">
    <property type="entry name" value="WH-like_DNA-bd_sf"/>
</dbReference>
<dbReference type="GO" id="GO:0043531">
    <property type="term" value="F:ADP binding"/>
    <property type="evidence" value="ECO:0007669"/>
    <property type="project" value="InterPro"/>
</dbReference>
<dbReference type="EMBL" id="CM010724">
    <property type="protein sequence ID" value="RZC81584.1"/>
    <property type="molecule type" value="Genomic_DNA"/>
</dbReference>
<dbReference type="InterPro" id="IPR042197">
    <property type="entry name" value="Apaf_helical"/>
</dbReference>
<keyword evidence="3" id="KW-0611">Plant defense</keyword>
<dbReference type="InterPro" id="IPR027417">
    <property type="entry name" value="P-loop_NTPase"/>
</dbReference>
<protein>
    <recommendedName>
        <fullName evidence="6">AAA+ ATPase domain-containing protein</fullName>
    </recommendedName>
</protein>
<dbReference type="Gramene" id="RZC81584">
    <property type="protein sequence ID" value="RZC81584"/>
    <property type="gene ID" value="C5167_044164"/>
</dbReference>
<evidence type="ECO:0000259" key="6">
    <source>
        <dbReference type="SMART" id="SM00382"/>
    </source>
</evidence>
<evidence type="ECO:0000256" key="1">
    <source>
        <dbReference type="ARBA" id="ARBA00008894"/>
    </source>
</evidence>
<dbReference type="InterPro" id="IPR050905">
    <property type="entry name" value="Plant_NBS-LRR"/>
</dbReference>
<evidence type="ECO:0000313" key="8">
    <source>
        <dbReference type="Proteomes" id="UP000316621"/>
    </source>
</evidence>
<evidence type="ECO:0000256" key="2">
    <source>
        <dbReference type="ARBA" id="ARBA00022737"/>
    </source>
</evidence>
<gene>
    <name evidence="7" type="ORF">C5167_044164</name>
</gene>
<dbReference type="PANTHER" id="PTHR33463:SF220">
    <property type="entry name" value="NB-ARC DOMAIN-CONTAINING PROTEIN"/>
    <property type="match status" value="1"/>
</dbReference>
<evidence type="ECO:0000313" key="7">
    <source>
        <dbReference type="EMBL" id="RZC81584.1"/>
    </source>
</evidence>
<keyword evidence="2" id="KW-0677">Repeat</keyword>
<evidence type="ECO:0000256" key="4">
    <source>
        <dbReference type="ARBA" id="ARBA00022840"/>
    </source>
</evidence>
<dbReference type="Gene3D" id="3.40.50.300">
    <property type="entry name" value="P-loop containing nucleotide triphosphate hydrolases"/>
    <property type="match status" value="1"/>
</dbReference>
<dbReference type="InterPro" id="IPR002182">
    <property type="entry name" value="NB-ARC"/>
</dbReference>
<dbReference type="InterPro" id="IPR003593">
    <property type="entry name" value="AAA+_ATPase"/>
</dbReference>
<organism evidence="7 8">
    <name type="scientific">Papaver somniferum</name>
    <name type="common">Opium poppy</name>
    <dbReference type="NCBI Taxonomy" id="3469"/>
    <lineage>
        <taxon>Eukaryota</taxon>
        <taxon>Viridiplantae</taxon>
        <taxon>Streptophyta</taxon>
        <taxon>Embryophyta</taxon>
        <taxon>Tracheophyta</taxon>
        <taxon>Spermatophyta</taxon>
        <taxon>Magnoliopsida</taxon>
        <taxon>Ranunculales</taxon>
        <taxon>Papaveraceae</taxon>
        <taxon>Papaveroideae</taxon>
        <taxon>Papaver</taxon>
    </lineage>
</organism>
<dbReference type="Pfam" id="PF23559">
    <property type="entry name" value="WHD_DRP"/>
    <property type="match status" value="1"/>
</dbReference>
<dbReference type="GO" id="GO:0005524">
    <property type="term" value="F:ATP binding"/>
    <property type="evidence" value="ECO:0007669"/>
    <property type="project" value="UniProtKB-KW"/>
</dbReference>
<dbReference type="GO" id="GO:0006952">
    <property type="term" value="P:defense response"/>
    <property type="evidence" value="ECO:0007669"/>
    <property type="project" value="UniProtKB-KW"/>
</dbReference>
<keyword evidence="4" id="KW-0067">ATP-binding</keyword>
<dbReference type="FunFam" id="3.40.50.300:FF:001091">
    <property type="entry name" value="Probable disease resistance protein At1g61300"/>
    <property type="match status" value="1"/>
</dbReference>
<feature type="coiled-coil region" evidence="5">
    <location>
        <begin position="33"/>
        <end position="98"/>
    </location>
</feature>
<dbReference type="AlphaFoldDB" id="A0A4Y7L7S6"/>
<dbReference type="FunFam" id="1.10.8.430:FF:000003">
    <property type="entry name" value="Probable disease resistance protein At5g66910"/>
    <property type="match status" value="1"/>
</dbReference>
<keyword evidence="4" id="KW-0547">Nucleotide-binding</keyword>
<dbReference type="InterPro" id="IPR058922">
    <property type="entry name" value="WHD_DRP"/>
</dbReference>
<dbReference type="Gene3D" id="1.10.8.430">
    <property type="entry name" value="Helical domain of apoptotic protease-activating factors"/>
    <property type="match status" value="1"/>
</dbReference>
<dbReference type="InterPro" id="IPR032675">
    <property type="entry name" value="LRR_dom_sf"/>
</dbReference>
<dbReference type="SUPFAM" id="SSF52058">
    <property type="entry name" value="L domain-like"/>
    <property type="match status" value="1"/>
</dbReference>
<dbReference type="PRINTS" id="PR00364">
    <property type="entry name" value="DISEASERSIST"/>
</dbReference>
<dbReference type="Pfam" id="PF00931">
    <property type="entry name" value="NB-ARC"/>
    <property type="match status" value="1"/>
</dbReference>
<accession>A0A4Y7L7S6</accession>
<dbReference type="PANTHER" id="PTHR33463">
    <property type="entry name" value="NB-ARC DOMAIN-CONTAINING PROTEIN-RELATED"/>
    <property type="match status" value="1"/>
</dbReference>
<dbReference type="Pfam" id="PF13855">
    <property type="entry name" value="LRR_8"/>
    <property type="match status" value="1"/>
</dbReference>
<sequence length="895" mass="101623">MEIVGPVVDIISCLWNCSAVHGKYYPCEIKQNVKSLKNLIIKLRERRDDVKERVDIAESNPTKPVKRTHEVGGWLPRVEALEQQVENILREVESAYNGGGSYFCCWGRKNCCSGYRLGKLVVEKINAVEKLLEEGNFNAVVEESQPDPIREICTNKTLGMDQKLEHVWSLLVDETSPVRVIGLHGMGGVGKTTLIMNLNNEFLKRNHPFDSVIWAVVSKDFDVKNIQNQIGKSLGLSWSEETIDDRAKDLTQVLKNKKFVLFLDDIWKRVDLQIIGIQSQELTKSRVVFSTRCESVCGCMKADEIIKVNCLDWNDSWRLFQQNVGQRALSFHTDVSNLSKKVAKECLGLPLALIAIGRTMATKLTLQEWKHAHNVLKKSASEFSGMVDEVLVILKFSYDNLQNEKLKSCFLCCSLYPEDYLIGKDKLIRLWLGEGFLDEVDDMDEAYTEGHDVIDSLKSARLLENGPCNCCMEDSVKMHDVVHDLAIWIASDIWERKGKHLAVQAGSKLKLREWKKAEKISLIGNISIKQLSGAPNCLYLSTLLLQSSNVRTISDDFFQCMPMLKVLDMSGGKIREKLPPSIFSLTELEYLDLSCVDRRNISRIELSPQTLGCLTKLKMLDLFNSQIYNWEELGGPSLSDLECLKALDYLGINLETVVALQKLVSIHKLQLSTKLLLVNRCEGITTLVLSPMSLPSSPISSIVSLASMVSLKSLHLKMCDELEELRIMSCVGMEDNVTLLMTLEKLYIDSIWNCQRLCGMCLEGQGFCFLILKDVSIMYYPKVKDVSWLIYAQNLEKLELFCLQELEEVISDRFAGEDMLSNVFSRLKHLKLHGLRNLKKICKHSVQFLVLEYVIVMECPQLMKLPFNNNGVIPNTSFSVFCRVFSRLKTYLITL</sequence>
<dbReference type="SMART" id="SM00382">
    <property type="entry name" value="AAA"/>
    <property type="match status" value="1"/>
</dbReference>
<evidence type="ECO:0000256" key="5">
    <source>
        <dbReference type="SAM" id="Coils"/>
    </source>
</evidence>
<dbReference type="Gene3D" id="3.80.10.10">
    <property type="entry name" value="Ribonuclease Inhibitor"/>
    <property type="match status" value="1"/>
</dbReference>
<keyword evidence="8" id="KW-1185">Reference proteome</keyword>
<feature type="domain" description="AAA+ ATPase" evidence="6">
    <location>
        <begin position="177"/>
        <end position="294"/>
    </location>
</feature>